<feature type="domain" description="Inner membrane protein YqiJ N-terminal" evidence="3">
    <location>
        <begin position="8"/>
        <end position="123"/>
    </location>
</feature>
<feature type="transmembrane region" description="Helical" evidence="1">
    <location>
        <begin position="76"/>
        <end position="96"/>
    </location>
</feature>
<dbReference type="Pfam" id="PF21001">
    <property type="entry name" value="YqiJ_N"/>
    <property type="match status" value="1"/>
</dbReference>
<feature type="transmembrane region" description="Helical" evidence="1">
    <location>
        <begin position="12"/>
        <end position="33"/>
    </location>
</feature>
<accession>A0ABU9IDY5</accession>
<dbReference type="EMBL" id="JBBYHV010000001">
    <property type="protein sequence ID" value="MEL1250634.1"/>
    <property type="molecule type" value="Genomic_DNA"/>
</dbReference>
<dbReference type="RefSeq" id="WP_341673148.1">
    <property type="nucleotide sequence ID" value="NZ_JBBYHV010000001.1"/>
</dbReference>
<evidence type="ECO:0000313" key="4">
    <source>
        <dbReference type="EMBL" id="MEL1250634.1"/>
    </source>
</evidence>
<feature type="transmembrane region" description="Helical" evidence="1">
    <location>
        <begin position="108"/>
        <end position="127"/>
    </location>
</feature>
<sequence length="220" mass="23275">MSLLADYNLPFAIAFGAMLLLALIQIIGVGDLFDLDADLDIDADLDSPNGSGADFDGSASIMGGITTLLGLGRVPFLIWLMTFLFLFASIGVGIQSLAGNLLGAPLDALLAAVATFGVTLPVTATLVRPLGRIMPQDETSAVGIDSLVGRRAAITTGQARQGYPARARVRDRHGQTHHVMVEPHEAGSEFHEGDEVLLVRREGQTFFGVPLAERKLAPLN</sequence>
<comment type="caution">
    <text evidence="4">The sequence shown here is derived from an EMBL/GenBank/DDBJ whole genome shotgun (WGS) entry which is preliminary data.</text>
</comment>
<evidence type="ECO:0000256" key="1">
    <source>
        <dbReference type="SAM" id="Phobius"/>
    </source>
</evidence>
<evidence type="ECO:0000313" key="5">
    <source>
        <dbReference type="Proteomes" id="UP001497045"/>
    </source>
</evidence>
<dbReference type="Proteomes" id="UP001497045">
    <property type="component" value="Unassembled WGS sequence"/>
</dbReference>
<keyword evidence="1" id="KW-1133">Transmembrane helix</keyword>
<evidence type="ECO:0000259" key="3">
    <source>
        <dbReference type="Pfam" id="PF21001"/>
    </source>
</evidence>
<evidence type="ECO:0000259" key="2">
    <source>
        <dbReference type="Pfam" id="PF07290"/>
    </source>
</evidence>
<dbReference type="Pfam" id="PF07290">
    <property type="entry name" value="YqiJ_OB"/>
    <property type="match status" value="1"/>
</dbReference>
<keyword evidence="1" id="KW-0472">Membrane</keyword>
<reference evidence="4 5" key="1">
    <citation type="submission" date="2024-04" db="EMBL/GenBank/DDBJ databases">
        <title>Aurantiacibacter sp. DGU6 16S ribosomal RNA gene Genome sequencing and assembly.</title>
        <authorList>
            <person name="Park S."/>
        </authorList>
    </citation>
    <scope>NUCLEOTIDE SEQUENCE [LARGE SCALE GENOMIC DNA]</scope>
    <source>
        <strain evidence="4 5">DGU6</strain>
    </source>
</reference>
<protein>
    <submittedName>
        <fullName evidence="4">YqiJ family protein</fullName>
    </submittedName>
</protein>
<dbReference type="InterPro" id="IPR048376">
    <property type="entry name" value="YqiJ_N"/>
</dbReference>
<feature type="domain" description="Inner membrane protein YqiJ OB-fold" evidence="2">
    <location>
        <begin position="146"/>
        <end position="207"/>
    </location>
</feature>
<proteinExistence type="predicted"/>
<dbReference type="InterPro" id="IPR010840">
    <property type="entry name" value="YqiJ_OB"/>
</dbReference>
<name>A0ABU9IDY5_9SPHN</name>
<keyword evidence="5" id="KW-1185">Reference proteome</keyword>
<organism evidence="4 5">
    <name type="scientific">Aurantiacibacter gilvus</name>
    <dbReference type="NCBI Taxonomy" id="3139141"/>
    <lineage>
        <taxon>Bacteria</taxon>
        <taxon>Pseudomonadati</taxon>
        <taxon>Pseudomonadota</taxon>
        <taxon>Alphaproteobacteria</taxon>
        <taxon>Sphingomonadales</taxon>
        <taxon>Erythrobacteraceae</taxon>
        <taxon>Aurantiacibacter</taxon>
    </lineage>
</organism>
<gene>
    <name evidence="4" type="ORF">AAEO60_08125</name>
</gene>
<keyword evidence="1" id="KW-0812">Transmembrane</keyword>